<evidence type="ECO:0000313" key="1">
    <source>
        <dbReference type="EMBL" id="KAJ1211951.1"/>
    </source>
</evidence>
<dbReference type="Proteomes" id="UP001066276">
    <property type="component" value="Chromosome 1_2"/>
</dbReference>
<evidence type="ECO:0000313" key="2">
    <source>
        <dbReference type="Proteomes" id="UP001066276"/>
    </source>
</evidence>
<keyword evidence="2" id="KW-1185">Reference proteome</keyword>
<reference evidence="1" key="1">
    <citation type="journal article" date="2022" name="bioRxiv">
        <title>Sequencing and chromosome-scale assembly of the giantPleurodeles waltlgenome.</title>
        <authorList>
            <person name="Brown T."/>
            <person name="Elewa A."/>
            <person name="Iarovenko S."/>
            <person name="Subramanian E."/>
            <person name="Araus A.J."/>
            <person name="Petzold A."/>
            <person name="Susuki M."/>
            <person name="Suzuki K.-i.T."/>
            <person name="Hayashi T."/>
            <person name="Toyoda A."/>
            <person name="Oliveira C."/>
            <person name="Osipova E."/>
            <person name="Leigh N.D."/>
            <person name="Simon A."/>
            <person name="Yun M.H."/>
        </authorList>
    </citation>
    <scope>NUCLEOTIDE SEQUENCE</scope>
    <source>
        <strain evidence="1">20211129_DDA</strain>
        <tissue evidence="1">Liver</tissue>
    </source>
</reference>
<gene>
    <name evidence="1" type="ORF">NDU88_007299</name>
</gene>
<comment type="caution">
    <text evidence="1">The sequence shown here is derived from an EMBL/GenBank/DDBJ whole genome shotgun (WGS) entry which is preliminary data.</text>
</comment>
<accession>A0AAV7WH48</accession>
<protein>
    <submittedName>
        <fullName evidence="1">Uncharacterized protein</fullName>
    </submittedName>
</protein>
<name>A0AAV7WH48_PLEWA</name>
<organism evidence="1 2">
    <name type="scientific">Pleurodeles waltl</name>
    <name type="common">Iberian ribbed newt</name>
    <dbReference type="NCBI Taxonomy" id="8319"/>
    <lineage>
        <taxon>Eukaryota</taxon>
        <taxon>Metazoa</taxon>
        <taxon>Chordata</taxon>
        <taxon>Craniata</taxon>
        <taxon>Vertebrata</taxon>
        <taxon>Euteleostomi</taxon>
        <taxon>Amphibia</taxon>
        <taxon>Batrachia</taxon>
        <taxon>Caudata</taxon>
        <taxon>Salamandroidea</taxon>
        <taxon>Salamandridae</taxon>
        <taxon>Pleurodelinae</taxon>
        <taxon>Pleurodeles</taxon>
    </lineage>
</organism>
<dbReference type="AlphaFoldDB" id="A0AAV7WH48"/>
<dbReference type="EMBL" id="JANPWB010000002">
    <property type="protein sequence ID" value="KAJ1211951.1"/>
    <property type="molecule type" value="Genomic_DNA"/>
</dbReference>
<proteinExistence type="predicted"/>
<sequence>MRLVPDQRFFFSDRLTAHRKADSDSRWLASLPIFRQNKFIYFVHLLQGFHPLLTPPLLPYIIMAYYANDEEQYQELQEMPIEHQMEERLVEALGHHVQDSVN</sequence>